<proteinExistence type="predicted"/>
<dbReference type="SMART" id="SM00753">
    <property type="entry name" value="PAM"/>
    <property type="match status" value="1"/>
</dbReference>
<dbReference type="GO" id="GO:0008541">
    <property type="term" value="C:proteasome regulatory particle, lid subcomplex"/>
    <property type="evidence" value="ECO:0007669"/>
    <property type="project" value="UniProtKB-ARBA"/>
</dbReference>
<feature type="compositionally biased region" description="Low complexity" evidence="1">
    <location>
        <begin position="379"/>
        <end position="391"/>
    </location>
</feature>
<dbReference type="InterPro" id="IPR036390">
    <property type="entry name" value="WH_DNA-bd_sf"/>
</dbReference>
<evidence type="ECO:0000313" key="4">
    <source>
        <dbReference type="Proteomes" id="UP000189580"/>
    </source>
</evidence>
<accession>A0A167BZV2</accession>
<dbReference type="Pfam" id="PF01399">
    <property type="entry name" value="PCI"/>
    <property type="match status" value="1"/>
</dbReference>
<dbReference type="PROSITE" id="PS50250">
    <property type="entry name" value="PCI"/>
    <property type="match status" value="1"/>
</dbReference>
<feature type="compositionally biased region" description="Polar residues" evidence="1">
    <location>
        <begin position="326"/>
        <end position="342"/>
    </location>
</feature>
<dbReference type="GeneID" id="30035895"/>
<organism evidence="3 4">
    <name type="scientific">Sugiyamaella lignohabitans</name>
    <dbReference type="NCBI Taxonomy" id="796027"/>
    <lineage>
        <taxon>Eukaryota</taxon>
        <taxon>Fungi</taxon>
        <taxon>Dikarya</taxon>
        <taxon>Ascomycota</taxon>
        <taxon>Saccharomycotina</taxon>
        <taxon>Dipodascomycetes</taxon>
        <taxon>Dipodascales</taxon>
        <taxon>Trichomonascaceae</taxon>
        <taxon>Sugiyamaella</taxon>
    </lineage>
</organism>
<feature type="region of interest" description="Disordered" evidence="1">
    <location>
        <begin position="377"/>
        <end position="396"/>
    </location>
</feature>
<dbReference type="SUPFAM" id="SSF46785">
    <property type="entry name" value="Winged helix' DNA-binding domain"/>
    <property type="match status" value="1"/>
</dbReference>
<dbReference type="Gene3D" id="1.25.40.570">
    <property type="match status" value="1"/>
</dbReference>
<evidence type="ECO:0000256" key="1">
    <source>
        <dbReference type="SAM" id="MobiDB-lite"/>
    </source>
</evidence>
<name>A0A167BZV2_9ASCO</name>
<protein>
    <submittedName>
        <fullName evidence="3">COP9/signalosome complex subunit Csn2</fullName>
    </submittedName>
</protein>
<feature type="compositionally biased region" description="Polar residues" evidence="1">
    <location>
        <begin position="357"/>
        <end position="367"/>
    </location>
</feature>
<reference evidence="3 4" key="1">
    <citation type="submission" date="2016-02" db="EMBL/GenBank/DDBJ databases">
        <title>Complete genome sequence and transcriptome regulation of the pentose utilising yeast Sugiyamaella lignohabitans.</title>
        <authorList>
            <person name="Bellasio M."/>
            <person name="Peymann A."/>
            <person name="Valli M."/>
            <person name="Sipitzky M."/>
            <person name="Graf A."/>
            <person name="Sauer M."/>
            <person name="Marx H."/>
            <person name="Mattanovich D."/>
        </authorList>
    </citation>
    <scope>NUCLEOTIDE SEQUENCE [LARGE SCALE GENOMIC DNA]</scope>
    <source>
        <strain evidence="3 4">CBS 10342</strain>
    </source>
</reference>
<dbReference type="PANTHER" id="PTHR10678">
    <property type="entry name" value="26S PROTEASOME NON-ATPASE REGULATORY SUBUNIT 11/COP9 SIGNALOSOME COMPLEX SUBUNIT 2"/>
    <property type="match status" value="1"/>
</dbReference>
<sequence>MTSPVITKNYAEKSLNNIIERITCDDLDFMDKIYTTTLDKLKAKQENDRLWIRTSLKLANLYISRELVDKAQDLVNELMEVCHQTNSGSDTIMSTYLLEIYALEIQVCMLTGNIKRLKELYSKTLNVTTAVLHPRILGVIRECGGKMHMQEKKWDIAREDFFESFKNYDEAGSLHRTQVLKYYVLACMLSESGINPFESQETKPYKDDPQVSVIVQLVDVFQKSDVEGFNELMKTHRAEIMSDSFFANFLDDIVLSIRSLGVLNLVKPYRRVSLDHIQNILGVDQATLVEIIVGLILDDRLPNTKIDLTNGFIDLNITNQSASVSSSKQDTRFSTSTSSNNVAPLPSRYYESDRDSAQQQEQQNLVRASSDAVAMAGLSSTSNTSTTTSHTDSQRPVSLAHWLGSLERLHSAIHA</sequence>
<dbReference type="EMBL" id="CP014500">
    <property type="protein sequence ID" value="ANB11034.1"/>
    <property type="molecule type" value="Genomic_DNA"/>
</dbReference>
<feature type="domain" description="PCI" evidence="2">
    <location>
        <begin position="150"/>
        <end position="320"/>
    </location>
</feature>
<dbReference type="OrthoDB" id="194139at2759"/>
<keyword evidence="4" id="KW-1185">Reference proteome</keyword>
<dbReference type="GO" id="GO:0000338">
    <property type="term" value="P:protein deneddylation"/>
    <property type="evidence" value="ECO:0007669"/>
    <property type="project" value="EnsemblFungi"/>
</dbReference>
<dbReference type="RefSeq" id="XP_018733511.1">
    <property type="nucleotide sequence ID" value="XM_018880863.1"/>
</dbReference>
<evidence type="ECO:0000259" key="2">
    <source>
        <dbReference type="PROSITE" id="PS50250"/>
    </source>
</evidence>
<dbReference type="InterPro" id="IPR050871">
    <property type="entry name" value="26S_Proteasome/COP9_Components"/>
</dbReference>
<dbReference type="Proteomes" id="UP000189580">
    <property type="component" value="Chromosome c"/>
</dbReference>
<gene>
    <name evidence="3" type="primary">csn2</name>
    <name evidence="3" type="ORF">AWJ20_3830</name>
</gene>
<dbReference type="GO" id="GO:0006974">
    <property type="term" value="P:DNA damage response"/>
    <property type="evidence" value="ECO:0007669"/>
    <property type="project" value="EnsemblFungi"/>
</dbReference>
<evidence type="ECO:0000313" key="3">
    <source>
        <dbReference type="EMBL" id="ANB11034.1"/>
    </source>
</evidence>
<dbReference type="InterPro" id="IPR000717">
    <property type="entry name" value="PCI_dom"/>
</dbReference>
<feature type="region of interest" description="Disordered" evidence="1">
    <location>
        <begin position="326"/>
        <end position="370"/>
    </location>
</feature>
<dbReference type="AlphaFoldDB" id="A0A167BZV2"/>
<dbReference type="KEGG" id="slb:AWJ20_3830"/>